<evidence type="ECO:0000256" key="1">
    <source>
        <dbReference type="SAM" id="MobiDB-lite"/>
    </source>
</evidence>
<accession>A0A9W6X6Q5</accession>
<dbReference type="AlphaFoldDB" id="A0A9W6X6Q5"/>
<dbReference type="EMBL" id="BSXT01000705">
    <property type="protein sequence ID" value="GMF32617.1"/>
    <property type="molecule type" value="Genomic_DNA"/>
</dbReference>
<keyword evidence="3" id="KW-1185">Reference proteome</keyword>
<evidence type="ECO:0000313" key="3">
    <source>
        <dbReference type="Proteomes" id="UP001165121"/>
    </source>
</evidence>
<dbReference type="Proteomes" id="UP001165121">
    <property type="component" value="Unassembled WGS sequence"/>
</dbReference>
<comment type="caution">
    <text evidence="2">The sequence shown here is derived from an EMBL/GenBank/DDBJ whole genome shotgun (WGS) entry which is preliminary data.</text>
</comment>
<proteinExistence type="predicted"/>
<evidence type="ECO:0000313" key="2">
    <source>
        <dbReference type="EMBL" id="GMF32617.1"/>
    </source>
</evidence>
<reference evidence="2" key="1">
    <citation type="submission" date="2023-04" db="EMBL/GenBank/DDBJ databases">
        <title>Phytophthora fragariaefolia NBRC 109709.</title>
        <authorList>
            <person name="Ichikawa N."/>
            <person name="Sato H."/>
            <person name="Tonouchi N."/>
        </authorList>
    </citation>
    <scope>NUCLEOTIDE SEQUENCE</scope>
    <source>
        <strain evidence="2">NBRC 109709</strain>
    </source>
</reference>
<feature type="compositionally biased region" description="Low complexity" evidence="1">
    <location>
        <begin position="18"/>
        <end position="38"/>
    </location>
</feature>
<sequence length="128" mass="13662">MQPDQAPDTSQALTPPFASRTPRPGTRTPRTPASAARTYQSPHESAVRTYLSPHGSATRTYRSPPGSAVWRSPRFSPHPDSAAPAATVNTKTYDLLAAACIIHGITTTTFISTAKTISVTQEDRATAQ</sequence>
<protein>
    <submittedName>
        <fullName evidence="2">Unnamed protein product</fullName>
    </submittedName>
</protein>
<organism evidence="2 3">
    <name type="scientific">Phytophthora fragariaefolia</name>
    <dbReference type="NCBI Taxonomy" id="1490495"/>
    <lineage>
        <taxon>Eukaryota</taxon>
        <taxon>Sar</taxon>
        <taxon>Stramenopiles</taxon>
        <taxon>Oomycota</taxon>
        <taxon>Peronosporomycetes</taxon>
        <taxon>Peronosporales</taxon>
        <taxon>Peronosporaceae</taxon>
        <taxon>Phytophthora</taxon>
    </lineage>
</organism>
<name>A0A9W6X6Q5_9STRA</name>
<gene>
    <name evidence="2" type="ORF">Pfra01_000780700</name>
</gene>
<feature type="region of interest" description="Disordered" evidence="1">
    <location>
        <begin position="1"/>
        <end position="83"/>
    </location>
</feature>